<proteinExistence type="inferred from homology"/>
<dbReference type="PROSITE" id="PS50106">
    <property type="entry name" value="PDZ"/>
    <property type="match status" value="2"/>
</dbReference>
<dbReference type="NCBIfam" id="TIGR02037">
    <property type="entry name" value="degP_htrA_DO"/>
    <property type="match status" value="1"/>
</dbReference>
<dbReference type="Gene3D" id="2.30.42.10">
    <property type="match status" value="2"/>
</dbReference>
<dbReference type="AlphaFoldDB" id="A0A6F8T532"/>
<keyword evidence="6" id="KW-0574">Periplasm</keyword>
<keyword evidence="7" id="KW-0378">Hydrolase</keyword>
<evidence type="ECO:0000256" key="7">
    <source>
        <dbReference type="ARBA" id="ARBA00022801"/>
    </source>
</evidence>
<evidence type="ECO:0000256" key="9">
    <source>
        <dbReference type="PIRSR" id="PIRSR611782-1"/>
    </source>
</evidence>
<dbReference type="InterPro" id="IPR011782">
    <property type="entry name" value="Pept_S1C_Do"/>
</dbReference>
<dbReference type="SMART" id="SM00228">
    <property type="entry name" value="PDZ"/>
    <property type="match status" value="2"/>
</dbReference>
<evidence type="ECO:0000256" key="6">
    <source>
        <dbReference type="ARBA" id="ARBA00022764"/>
    </source>
</evidence>
<evidence type="ECO:0000313" key="15">
    <source>
        <dbReference type="Proteomes" id="UP000502894"/>
    </source>
</evidence>
<dbReference type="InterPro" id="IPR036034">
    <property type="entry name" value="PDZ_sf"/>
</dbReference>
<feature type="domain" description="PDZ" evidence="13">
    <location>
        <begin position="365"/>
        <end position="459"/>
    </location>
</feature>
<dbReference type="Proteomes" id="UP000502894">
    <property type="component" value="Chromosome"/>
</dbReference>
<evidence type="ECO:0000256" key="8">
    <source>
        <dbReference type="ARBA" id="ARBA00022825"/>
    </source>
</evidence>
<dbReference type="Pfam" id="PF13180">
    <property type="entry name" value="PDZ_2"/>
    <property type="match status" value="1"/>
</dbReference>
<keyword evidence="8" id="KW-0720">Serine protease</keyword>
<dbReference type="SUPFAM" id="SSF50156">
    <property type="entry name" value="PDZ domain-like"/>
    <property type="match status" value="2"/>
</dbReference>
<keyword evidence="15" id="KW-1185">Reference proteome</keyword>
<evidence type="ECO:0000256" key="2">
    <source>
        <dbReference type="ARBA" id="ARBA00010541"/>
    </source>
</evidence>
<feature type="active site" description="Charge relay system" evidence="9">
    <location>
        <position position="134"/>
    </location>
</feature>
<dbReference type="KEGG" id="lant:TUM19329_16280"/>
<dbReference type="CDD" id="cd10839">
    <property type="entry name" value="cpPDZ1_DegP-like"/>
    <property type="match status" value="1"/>
</dbReference>
<sequence length="459" mass="48790">MITRIKLFMSALLLLTVPYAYSAEEPVMPSLAPVLKNIMPAIVNVAVQGILPSDISSPGAANDDDERQNKRPKSASPEKGRKFESIGSGVVIDPKNGVIVTNDHVIRNANLITVTLQDGRRLKAHLIGSDSETDLAILKIDAKNLKSLVIGDSDKLEVGDFVVAIGNPFGLNSFGNSQSATFGIVSALKRSDLNIEGVENFIQTDAAINPGNSGGALVNAKGELIGINTAILSPYGGNVGIGFAIPINMVKDVTQQIIKFGSIHRGLMGIFVQHLTPELAQSMGYPEEFQGALVSQVNQNSPAELSGLKSGDIIVQIDNTKITQATQVKTTISLLRVGTTAKIMVQRDGKPLTLSAVVTDIKSHEQKLQSSNPFLYGLALRSFEQESPPHGNVIGVQVVGASESSAGWRAGIRPGDIIISANKVPVKDVKGLHTIAQEKKQELLVQVLRGPGALFLLII</sequence>
<dbReference type="GO" id="GO:0042597">
    <property type="term" value="C:periplasmic space"/>
    <property type="evidence" value="ECO:0007669"/>
    <property type="project" value="UniProtKB-SubCell"/>
</dbReference>
<dbReference type="Pfam" id="PF17820">
    <property type="entry name" value="PDZ_6"/>
    <property type="match status" value="1"/>
</dbReference>
<keyword evidence="4 12" id="KW-0732">Signal</keyword>
<protein>
    <submittedName>
        <fullName evidence="14">Serine endoprotease DegQ</fullName>
    </submittedName>
</protein>
<dbReference type="GO" id="GO:0004252">
    <property type="term" value="F:serine-type endopeptidase activity"/>
    <property type="evidence" value="ECO:0007669"/>
    <property type="project" value="InterPro"/>
</dbReference>
<evidence type="ECO:0000313" key="14">
    <source>
        <dbReference type="EMBL" id="BCA95267.1"/>
    </source>
</evidence>
<feature type="binding site" evidence="10">
    <location>
        <position position="134"/>
    </location>
    <ligand>
        <name>substrate</name>
    </ligand>
</feature>
<evidence type="ECO:0000256" key="10">
    <source>
        <dbReference type="PIRSR" id="PIRSR611782-2"/>
    </source>
</evidence>
<dbReference type="EMBL" id="AP022839">
    <property type="protein sequence ID" value="BCA95267.1"/>
    <property type="molecule type" value="Genomic_DNA"/>
</dbReference>
<organism evidence="14 15">
    <name type="scientific">Legionella antarctica</name>
    <dbReference type="NCBI Taxonomy" id="2708020"/>
    <lineage>
        <taxon>Bacteria</taxon>
        <taxon>Pseudomonadati</taxon>
        <taxon>Pseudomonadota</taxon>
        <taxon>Gammaproteobacteria</taxon>
        <taxon>Legionellales</taxon>
        <taxon>Legionellaceae</taxon>
        <taxon>Legionella</taxon>
    </lineage>
</organism>
<evidence type="ECO:0000256" key="12">
    <source>
        <dbReference type="SAM" id="SignalP"/>
    </source>
</evidence>
<evidence type="ECO:0000259" key="13">
    <source>
        <dbReference type="PROSITE" id="PS50106"/>
    </source>
</evidence>
<gene>
    <name evidence="14" type="primary">htrA</name>
    <name evidence="14" type="ORF">TUM19329_16280</name>
</gene>
<dbReference type="InterPro" id="IPR001940">
    <property type="entry name" value="Peptidase_S1C"/>
</dbReference>
<dbReference type="InterPro" id="IPR041489">
    <property type="entry name" value="PDZ_6"/>
</dbReference>
<comment type="similarity">
    <text evidence="2">Belongs to the peptidase S1C family.</text>
</comment>
<dbReference type="Gene3D" id="2.40.10.120">
    <property type="match status" value="1"/>
</dbReference>
<dbReference type="Pfam" id="PF13365">
    <property type="entry name" value="Trypsin_2"/>
    <property type="match status" value="1"/>
</dbReference>
<dbReference type="PANTHER" id="PTHR22939:SF129">
    <property type="entry name" value="SERINE PROTEASE HTRA2, MITOCHONDRIAL"/>
    <property type="match status" value="1"/>
</dbReference>
<feature type="region of interest" description="Disordered" evidence="11">
    <location>
        <begin position="56"/>
        <end position="81"/>
    </location>
</feature>
<dbReference type="PANTHER" id="PTHR22939">
    <property type="entry name" value="SERINE PROTEASE FAMILY S1C HTRA-RELATED"/>
    <property type="match status" value="1"/>
</dbReference>
<accession>A0A6F8T532</accession>
<dbReference type="PRINTS" id="PR00834">
    <property type="entry name" value="PROTEASES2C"/>
</dbReference>
<feature type="active site" description="Charge relay system" evidence="9">
    <location>
        <position position="213"/>
    </location>
</feature>
<dbReference type="InterPro" id="IPR009003">
    <property type="entry name" value="Peptidase_S1_PA"/>
</dbReference>
<feature type="binding site" evidence="10">
    <location>
        <begin position="211"/>
        <end position="213"/>
    </location>
    <ligand>
        <name>substrate</name>
    </ligand>
</feature>
<feature type="binding site" evidence="10">
    <location>
        <position position="104"/>
    </location>
    <ligand>
        <name>substrate</name>
    </ligand>
</feature>
<feature type="signal peptide" evidence="12">
    <location>
        <begin position="1"/>
        <end position="22"/>
    </location>
</feature>
<evidence type="ECO:0000256" key="3">
    <source>
        <dbReference type="ARBA" id="ARBA00022670"/>
    </source>
</evidence>
<comment type="subcellular location">
    <subcellularLocation>
        <location evidence="1">Periplasm</location>
    </subcellularLocation>
</comment>
<keyword evidence="5" id="KW-0677">Repeat</keyword>
<evidence type="ECO:0000256" key="1">
    <source>
        <dbReference type="ARBA" id="ARBA00004418"/>
    </source>
</evidence>
<dbReference type="RefSeq" id="WP_173236908.1">
    <property type="nucleotide sequence ID" value="NZ_AP022839.1"/>
</dbReference>
<dbReference type="InterPro" id="IPR001478">
    <property type="entry name" value="PDZ"/>
</dbReference>
<name>A0A6F8T532_9GAMM</name>
<evidence type="ECO:0000256" key="4">
    <source>
        <dbReference type="ARBA" id="ARBA00022729"/>
    </source>
</evidence>
<feature type="chain" id="PRO_5039101812" evidence="12">
    <location>
        <begin position="23"/>
        <end position="459"/>
    </location>
</feature>
<dbReference type="FunFam" id="2.40.10.120:FF:000001">
    <property type="entry name" value="Periplasmic serine endoprotease DegP-like"/>
    <property type="match status" value="1"/>
</dbReference>
<feature type="active site" description="Charge relay system" evidence="9">
    <location>
        <position position="104"/>
    </location>
</feature>
<dbReference type="FunFam" id="2.40.10.10:FF:000001">
    <property type="entry name" value="Periplasmic serine protease DegS"/>
    <property type="match status" value="1"/>
</dbReference>
<evidence type="ECO:0000256" key="11">
    <source>
        <dbReference type="SAM" id="MobiDB-lite"/>
    </source>
</evidence>
<feature type="domain" description="PDZ" evidence="13">
    <location>
        <begin position="257"/>
        <end position="349"/>
    </location>
</feature>
<evidence type="ECO:0000256" key="5">
    <source>
        <dbReference type="ARBA" id="ARBA00022737"/>
    </source>
</evidence>
<keyword evidence="3 14" id="KW-0645">Protease</keyword>
<dbReference type="GO" id="GO:0006515">
    <property type="term" value="P:protein quality control for misfolded or incompletely synthesized proteins"/>
    <property type="evidence" value="ECO:0007669"/>
    <property type="project" value="TreeGrafter"/>
</dbReference>
<reference evidence="14" key="1">
    <citation type="journal article" date="2020" name="Microbiol. Resour. Announc.">
        <title>Complete Genome Sequence of Novel Psychrotolerant Legionella Strain TUM19329, Isolated from Antarctic Lake Sediment.</title>
        <authorList>
            <person name="Shimada S."/>
            <person name="Nakai R."/>
            <person name="Aoki K."/>
            <person name="Shimoeda N."/>
            <person name="Ohno G."/>
            <person name="Miyazaki Y."/>
            <person name="Kudoh S."/>
            <person name="Imura S."/>
            <person name="Watanabe K."/>
            <person name="Ishii Y."/>
            <person name="Tateda K."/>
        </authorList>
    </citation>
    <scope>NUCLEOTIDE SEQUENCE [LARGE SCALE GENOMIC DNA]</scope>
    <source>
        <strain evidence="14">TUM19329</strain>
    </source>
</reference>
<dbReference type="SUPFAM" id="SSF50494">
    <property type="entry name" value="Trypsin-like serine proteases"/>
    <property type="match status" value="1"/>
</dbReference>